<dbReference type="Pfam" id="PF06452">
    <property type="entry name" value="CBM9_1"/>
    <property type="match status" value="1"/>
</dbReference>
<evidence type="ECO:0008006" key="6">
    <source>
        <dbReference type="Google" id="ProtNLM"/>
    </source>
</evidence>
<dbReference type="GO" id="GO:0030246">
    <property type="term" value="F:carbohydrate binding"/>
    <property type="evidence" value="ECO:0007669"/>
    <property type="project" value="InterPro"/>
</dbReference>
<dbReference type="InterPro" id="IPR024535">
    <property type="entry name" value="RHGA/B-epi-like_pectate_lyase"/>
</dbReference>
<dbReference type="Gene3D" id="2.160.20.10">
    <property type="entry name" value="Single-stranded right-handed beta-helix, Pectin lyase-like"/>
    <property type="match status" value="2"/>
</dbReference>
<dbReference type="Pfam" id="PF12708">
    <property type="entry name" value="Pect-lyase_RHGA_epim"/>
    <property type="match status" value="2"/>
</dbReference>
<feature type="compositionally biased region" description="Gly residues" evidence="1">
    <location>
        <begin position="1171"/>
        <end position="1188"/>
    </location>
</feature>
<evidence type="ECO:0000313" key="5">
    <source>
        <dbReference type="Proteomes" id="UP000553776"/>
    </source>
</evidence>
<feature type="domain" description="Carbohydrate-binding" evidence="2">
    <location>
        <begin position="1210"/>
        <end position="1388"/>
    </location>
</feature>
<evidence type="ECO:0000313" key="4">
    <source>
        <dbReference type="EMBL" id="MBB6695517.1"/>
    </source>
</evidence>
<dbReference type="CDD" id="cd09621">
    <property type="entry name" value="CBM9_like_5"/>
    <property type="match status" value="1"/>
</dbReference>
<dbReference type="SUPFAM" id="SSF49344">
    <property type="entry name" value="CBD9-like"/>
    <property type="match status" value="1"/>
</dbReference>
<feature type="domain" description="Rhamnogalacturonase A/B/Epimerase-like pectate lyase" evidence="3">
    <location>
        <begin position="247"/>
        <end position="309"/>
    </location>
</feature>
<dbReference type="Proteomes" id="UP000553776">
    <property type="component" value="Unassembled WGS sequence"/>
</dbReference>
<evidence type="ECO:0000256" key="1">
    <source>
        <dbReference type="SAM" id="MobiDB-lite"/>
    </source>
</evidence>
<dbReference type="GO" id="GO:0016052">
    <property type="term" value="P:carbohydrate catabolic process"/>
    <property type="evidence" value="ECO:0007669"/>
    <property type="project" value="InterPro"/>
</dbReference>
<dbReference type="InterPro" id="IPR010502">
    <property type="entry name" value="Carb-bd_dom_fam9"/>
</dbReference>
<reference evidence="4 5" key="1">
    <citation type="submission" date="2020-08" db="EMBL/GenBank/DDBJ databases">
        <title>Cohnella phylogeny.</title>
        <authorList>
            <person name="Dunlap C."/>
        </authorList>
    </citation>
    <scope>NUCLEOTIDE SEQUENCE [LARGE SCALE GENOMIC DNA]</scope>
    <source>
        <strain evidence="4 5">DSM 25239</strain>
    </source>
</reference>
<dbReference type="EMBL" id="JACJVR010000129">
    <property type="protein sequence ID" value="MBB6695517.1"/>
    <property type="molecule type" value="Genomic_DNA"/>
</dbReference>
<dbReference type="GO" id="GO:0004553">
    <property type="term" value="F:hydrolase activity, hydrolyzing O-glycosyl compounds"/>
    <property type="evidence" value="ECO:0007669"/>
    <property type="project" value="InterPro"/>
</dbReference>
<feature type="domain" description="Rhamnogalacturonase A/B/Epimerase-like pectate lyase" evidence="3">
    <location>
        <begin position="679"/>
        <end position="734"/>
    </location>
</feature>
<gene>
    <name evidence="4" type="ORF">H7B90_29420</name>
</gene>
<evidence type="ECO:0000259" key="3">
    <source>
        <dbReference type="Pfam" id="PF12708"/>
    </source>
</evidence>
<sequence>MRRTASLAFIESKPNRCKGGTIVTDNRIFRPVRTFVSCTLALLLLLGGTPWGPSGPGTASAADESDSVSIALGPDPAENGITARAGDNPDGLTTGTLDGKGYWQTNRAAPGGRTLYLYMNVDDGFLYDNKDNDVYVTVEYLDRGSGSFVLQYDALSAPFKDGPLFNYKNSGLWKTKTFKLSDAKFANGTNGSDFRIGISGGGNPDDNPDLAVASVAVKKVKRSASSSQAKAYDTVYPTDDVVVADYSVADFGAKGDGVADDTQAFQDALDAARSNGGGVVFAPSGTYRIDGTLLVPTGVTLRGDWANPDANAGVVKGTVLAAYAGRGSEDGTSFIQLEPVSGVTNLSIWYPEQSAADPVPYPWTIEQLSGDSATMKNLTLVNPYNGIKIGPVWNELHYVKNVYGTALHTGIFLDFTTDIGRIEGVRLSPAYWSASGLPGAPGEAALRGYMTTHAEGIVMGRSDWEYMSDIRISGFKTGMRVTTRTGSLETANAQLYKIRIEDCNVALKIEGVNDYGLLVTDSRFEASVGDSPKAIYATEGFHSIVQFNTVTVGGSPSSAVVSEGSGVLSFENSSFENWNDGAGGYAIELKGGSLILGQSEFAKPGRHVRLTGAVQTVNAVNSGRDGTLDVANESAGAEVNVTQDARYALETLPAVASTDAAERPKPATRQLFDATAAPYRADRNGGADASSAIQQALDAAGAAGGGTVYLPAGVYRVDSPLTVPSGVELRGSWDVPHHTVGGGSVLFTRYGENPGAGTPALISLEAKAGVRGLSVYYDEQDWNAVKPYAWTIRGKGEGVYAIDTTLINSYQGLDFGTYDTSGHYIDYVAGSPLKEGIFVGGGSEGGIVRNVQFNPHYYGRNNYPNHPSTDADFDKVWSYQKENLDAFRVGDAKGEMIFNTFVYGSEYGIHFVPESSGGPEAVVIGHGTDGSKKGVYLEGAGEGGLSFVNTELVSMSTTDKVYITLEDGFDSVARFFNTSMWGDTTRSIDIKSGTARIQQSNFTTVGEKGINALGGDITLYDSYFQQPRTTHVYAGPGIDRLVVTNNLFKGGLQLANEAGTKVSGTNLVPVSLRLTRTAPDPAHPERANAKLTLANEASESPVGGKIELMQPSGYAGKFVPVRFAKLALGASVAIDLPYLASDSLKYKVTLDDGREYVAAVKLGQSFAGRAAAGGGGPRAGGGPVGGGKPGEDARPGGASDFPAIQVASPDQYAGGAWKGPDDLSATAAVSWDEKKLYVKVDVRDDKQSQTFKGVDIWQGDSIQLGIDLSRKDGAASRNVSELGFALNDDGTISKWRWRAPEGLPTGDLGDAVSATIARDARAGVTRYDIAIPLSALHGAGYGFDPSAPLGFSLLMNENDGSGRAGFMEYNQGIGTSKDFTLYGDLYLIRGKFADWTVPSAEAAVAKAKKSRDLTSIDAARNFVALLPDGGKKTALTAQLNALEKRPPRP</sequence>
<protein>
    <recommendedName>
        <fullName evidence="6">Pectate lyase-like protein</fullName>
    </recommendedName>
</protein>
<evidence type="ECO:0000259" key="2">
    <source>
        <dbReference type="Pfam" id="PF06452"/>
    </source>
</evidence>
<keyword evidence="5" id="KW-1185">Reference proteome</keyword>
<dbReference type="InterPro" id="IPR012334">
    <property type="entry name" value="Pectin_lyas_fold"/>
</dbReference>
<name>A0A841U473_9BACL</name>
<comment type="caution">
    <text evidence="4">The sequence shown here is derived from an EMBL/GenBank/DDBJ whole genome shotgun (WGS) entry which is preliminary data.</text>
</comment>
<feature type="region of interest" description="Disordered" evidence="1">
    <location>
        <begin position="1170"/>
        <end position="1201"/>
    </location>
</feature>
<dbReference type="SUPFAM" id="SSF51126">
    <property type="entry name" value="Pectin lyase-like"/>
    <property type="match status" value="2"/>
</dbReference>
<dbReference type="InterPro" id="IPR011050">
    <property type="entry name" value="Pectin_lyase_fold/virulence"/>
</dbReference>
<feature type="region of interest" description="Disordered" evidence="1">
    <location>
        <begin position="54"/>
        <end position="73"/>
    </location>
</feature>
<proteinExistence type="predicted"/>
<accession>A0A841U473</accession>
<dbReference type="Gene3D" id="2.60.40.1190">
    <property type="match status" value="1"/>
</dbReference>
<organism evidence="4 5">
    <name type="scientific">Cohnella xylanilytica</name>
    <dbReference type="NCBI Taxonomy" id="557555"/>
    <lineage>
        <taxon>Bacteria</taxon>
        <taxon>Bacillati</taxon>
        <taxon>Bacillota</taxon>
        <taxon>Bacilli</taxon>
        <taxon>Bacillales</taxon>
        <taxon>Paenibacillaceae</taxon>
        <taxon>Cohnella</taxon>
    </lineage>
</organism>